<keyword evidence="1" id="KW-1133">Transmembrane helix</keyword>
<name>A0A9Q8Q231_9GAMM</name>
<dbReference type="InterPro" id="IPR036465">
    <property type="entry name" value="vWFA_dom_sf"/>
</dbReference>
<dbReference type="InterPro" id="IPR002035">
    <property type="entry name" value="VWF_A"/>
</dbReference>
<evidence type="ECO:0000313" key="3">
    <source>
        <dbReference type="EMBL" id="UNH31045.1"/>
    </source>
</evidence>
<reference evidence="3" key="1">
    <citation type="submission" date="2022-03" db="EMBL/GenBank/DDBJ databases">
        <title>ESBL-producing Moellerella wisconsensis and Escherichia marmotae isolated from wild game meat.</title>
        <authorList>
            <person name="Biggel M."/>
        </authorList>
    </citation>
    <scope>NUCLEOTIDE SEQUENCE</scope>
    <source>
        <strain evidence="3">W51</strain>
    </source>
</reference>
<dbReference type="SUPFAM" id="SSF53300">
    <property type="entry name" value="vWA-like"/>
    <property type="match status" value="1"/>
</dbReference>
<dbReference type="EMBL" id="CP093245">
    <property type="protein sequence ID" value="UNH31045.1"/>
    <property type="molecule type" value="Genomic_DNA"/>
</dbReference>
<keyword evidence="1" id="KW-0472">Membrane</keyword>
<feature type="domain" description="VWFA" evidence="2">
    <location>
        <begin position="276"/>
        <end position="439"/>
    </location>
</feature>
<feature type="transmembrane region" description="Helical" evidence="1">
    <location>
        <begin position="168"/>
        <end position="185"/>
    </location>
</feature>
<dbReference type="Proteomes" id="UP000829116">
    <property type="component" value="Chromosome"/>
</dbReference>
<accession>A0A9Q8Q231</accession>
<keyword evidence="1" id="KW-0812">Transmembrane</keyword>
<dbReference type="SMART" id="SM00327">
    <property type="entry name" value="VWA"/>
    <property type="match status" value="1"/>
</dbReference>
<sequence>MNRISRLTTETQRANFALAHHVELTHLLKRFFPTKYHSLFAVPQIGENNAIEWYSELSGYPTPLLSLEPDEAQRIRRNLNERLNDIATLALQQKQLGNITESELQLLNKAAILPEDDSILIINDQPVITWWPRITPLAEPIAPAVPLSPTTIPTAAAVAISRRLWPRILLSLLLLLFILLLISWLKGCFDPRVAPVATIEKPSVETIAQLPELVSKPEPETVPVSETIELTPLDQCIQELTADHSDPQAKSICTSRLQKPAKDLCPAERSPQSAPQVILIFDASGSMSISMNITQRELDMLSQGLIFNGYDREPSRISVARNAATKIVKNIPSDMMISAVVASDCGVIKTTPNYNFTQRPTLLNYINRIQPDAGTPLAEALVKAGSLIKNNQKDTIMILISDGFESCNKDPCTTAKQLKKAHPRMVVNVIDIMGVGAGNCIATSTGGKVFTAKNAKEVSVMMNKAIEDYIPKDCR</sequence>
<dbReference type="PROSITE" id="PS50234">
    <property type="entry name" value="VWFA"/>
    <property type="match status" value="1"/>
</dbReference>
<organism evidence="3 4">
    <name type="scientific">Moellerella wisconsensis</name>
    <dbReference type="NCBI Taxonomy" id="158849"/>
    <lineage>
        <taxon>Bacteria</taxon>
        <taxon>Pseudomonadati</taxon>
        <taxon>Pseudomonadota</taxon>
        <taxon>Gammaproteobacteria</taxon>
        <taxon>Enterobacterales</taxon>
        <taxon>Morganellaceae</taxon>
        <taxon>Moellerella</taxon>
    </lineage>
</organism>
<proteinExistence type="predicted"/>
<evidence type="ECO:0000256" key="1">
    <source>
        <dbReference type="SAM" id="Phobius"/>
    </source>
</evidence>
<gene>
    <name evidence="3" type="ORF">MNY72_01575</name>
</gene>
<protein>
    <submittedName>
        <fullName evidence="3">VWA domain-containing protein</fullName>
    </submittedName>
</protein>
<dbReference type="Pfam" id="PF13519">
    <property type="entry name" value="VWA_2"/>
    <property type="match status" value="1"/>
</dbReference>
<dbReference type="RefSeq" id="WP_241540781.1">
    <property type="nucleotide sequence ID" value="NZ_CAWQWH010000001.1"/>
</dbReference>
<dbReference type="Gene3D" id="3.40.50.410">
    <property type="entry name" value="von Willebrand factor, type A domain"/>
    <property type="match status" value="1"/>
</dbReference>
<evidence type="ECO:0000313" key="4">
    <source>
        <dbReference type="Proteomes" id="UP000829116"/>
    </source>
</evidence>
<evidence type="ECO:0000259" key="2">
    <source>
        <dbReference type="PROSITE" id="PS50234"/>
    </source>
</evidence>
<dbReference type="AlphaFoldDB" id="A0A9Q8Q231"/>